<dbReference type="Pfam" id="PF05168">
    <property type="entry name" value="HEPN"/>
    <property type="match status" value="1"/>
</dbReference>
<proteinExistence type="predicted"/>
<comment type="caution">
    <text evidence="2">The sequence shown here is derived from an EMBL/GenBank/DDBJ whole genome shotgun (WGS) entry which is preliminary data.</text>
</comment>
<evidence type="ECO:0000313" key="3">
    <source>
        <dbReference type="Proteomes" id="UP000229706"/>
    </source>
</evidence>
<feature type="domain" description="HEPN" evidence="1">
    <location>
        <begin position="14"/>
        <end position="123"/>
    </location>
</feature>
<gene>
    <name evidence="2" type="ORF">CO083_02220</name>
</gene>
<name>A0A2M8DD63_9BACT</name>
<keyword evidence="2" id="KW-0238">DNA-binding</keyword>
<accession>A0A2M8DD63</accession>
<sequence length="131" mass="15625">MEKKEKEELQKAWLKSSKEDFQIAEDLIGMRHYQWALFLCHIAIEKALKANYIKIIDQYPPPIHKLVKLAQDCKLALTEAQINDLKEMTTFHIEARYDVIKDKLYKKATKEFTLKYFEITKKLLNYFISLI</sequence>
<dbReference type="PROSITE" id="PS50910">
    <property type="entry name" value="HEPN"/>
    <property type="match status" value="1"/>
</dbReference>
<dbReference type="SMART" id="SM00748">
    <property type="entry name" value="HEPN"/>
    <property type="match status" value="1"/>
</dbReference>
<reference evidence="3" key="1">
    <citation type="submission" date="2017-09" db="EMBL/GenBank/DDBJ databases">
        <title>Depth-based differentiation of microbial function through sediment-hosted aquifers and enrichment of novel symbionts in the deep terrestrial subsurface.</title>
        <authorList>
            <person name="Probst A.J."/>
            <person name="Ladd B."/>
            <person name="Jarett J.K."/>
            <person name="Geller-Mcgrath D.E."/>
            <person name="Sieber C.M.K."/>
            <person name="Emerson J.B."/>
            <person name="Anantharaman K."/>
            <person name="Thomas B.C."/>
            <person name="Malmstrom R."/>
            <person name="Stieglmeier M."/>
            <person name="Klingl A."/>
            <person name="Woyke T."/>
            <person name="Ryan C.M."/>
            <person name="Banfield J.F."/>
        </authorList>
    </citation>
    <scope>NUCLEOTIDE SEQUENCE [LARGE SCALE GENOMIC DNA]</scope>
</reference>
<dbReference type="GO" id="GO:0003677">
    <property type="term" value="F:DNA binding"/>
    <property type="evidence" value="ECO:0007669"/>
    <property type="project" value="UniProtKB-KW"/>
</dbReference>
<evidence type="ECO:0000313" key="2">
    <source>
        <dbReference type="EMBL" id="PJB88597.1"/>
    </source>
</evidence>
<dbReference type="Proteomes" id="UP000229706">
    <property type="component" value="Unassembled WGS sequence"/>
</dbReference>
<dbReference type="AlphaFoldDB" id="A0A2M8DD63"/>
<evidence type="ECO:0000259" key="1">
    <source>
        <dbReference type="PROSITE" id="PS50910"/>
    </source>
</evidence>
<protein>
    <submittedName>
        <fullName evidence="2">DNA-binding protein</fullName>
    </submittedName>
</protein>
<dbReference type="InterPro" id="IPR007842">
    <property type="entry name" value="HEPN_dom"/>
</dbReference>
<organism evidence="2 3">
    <name type="scientific">Candidatus Roizmanbacteria bacterium CG_4_9_14_0_8_um_filter_34_12</name>
    <dbReference type="NCBI Taxonomy" id="1974840"/>
    <lineage>
        <taxon>Bacteria</taxon>
        <taxon>Candidatus Roizmaniibacteriota</taxon>
    </lineage>
</organism>
<dbReference type="EMBL" id="PFTH01000078">
    <property type="protein sequence ID" value="PJB88597.1"/>
    <property type="molecule type" value="Genomic_DNA"/>
</dbReference>
<dbReference type="SUPFAM" id="SSF81593">
    <property type="entry name" value="Nucleotidyltransferase substrate binding subunit/domain"/>
    <property type="match status" value="1"/>
</dbReference>
<dbReference type="Gene3D" id="1.20.120.330">
    <property type="entry name" value="Nucleotidyltransferases domain 2"/>
    <property type="match status" value="1"/>
</dbReference>